<dbReference type="RefSeq" id="WP_255856143.1">
    <property type="nucleotide sequence ID" value="NZ_CP073347.1"/>
</dbReference>
<sequence>MEQGFFHQFLTIIAAAVVVISLFRRLGLPPILGYVCVGTLLGPYALGLVSNDDSIALLSELGVVFLLFMLGLEFSLPRMIAMRRTVFGLGSLQVLGTTALIMGLATLAGLPFAASLIVAGALALSSTAIVTRELIGRSEINALHGRLSVGILIFQDLAAVFFLILVPTLGSDHSSLDLQALIPTLLQGGAILVVLLVFGRTLLPRLLNEVAKSRSDELFVLTTLVAALTAAWLTHAAGLSMALGGFLAGMMLGESRYRHQLEADIRPFRDVLLGLFFVSVGMQLNLTALAQNGHWVLLLTLGLLLLKGSLIALAAWLLQRDLPNALRAGICLAQGGEFGFALLTLASSHQLIGSELHAQVVAIIILSMLATPLLIRFSASLSRRIHSPRTSSAEPALSAPLPADLEEMSDHVILCGYGRVGQVITRFLQPLQIPYITIDSDPRRVQQAAAAGERIYYGDARRTDLLKTLGSSRARLLILTFPSDNDALSALHGLKHHFPDLPVLVRTQDDSRLQELQDAGATEVIPEALEGSLMLVSHVLTLLDIPRDAINSHIDQVRQERYRLLHGYYQGGQPKRDPARAEILHPVVLPPGCHGAGHSLNELHIGAEVESIRRGDALLSGISMDTQLADNDIVILRGSVRAVERAEAILLAG</sequence>
<keyword evidence="5 10" id="KW-0812">Transmembrane</keyword>
<keyword evidence="4" id="KW-0633">Potassium transport</keyword>
<dbReference type="PANTHER" id="PTHR46157">
    <property type="entry name" value="K(+) EFFLUX ANTIPORTER 3, CHLOROPLASTIC"/>
    <property type="match status" value="1"/>
</dbReference>
<feature type="transmembrane region" description="Helical" evidence="10">
    <location>
        <begin position="358"/>
        <end position="379"/>
    </location>
</feature>
<dbReference type="Pfam" id="PF02254">
    <property type="entry name" value="TrkA_N"/>
    <property type="match status" value="1"/>
</dbReference>
<organism evidence="13 14">
    <name type="scientific">Marinobacterium rhizophilum</name>
    <dbReference type="NCBI Taxonomy" id="420402"/>
    <lineage>
        <taxon>Bacteria</taxon>
        <taxon>Pseudomonadati</taxon>
        <taxon>Pseudomonadota</taxon>
        <taxon>Gammaproteobacteria</taxon>
        <taxon>Oceanospirillales</taxon>
        <taxon>Oceanospirillaceae</taxon>
        <taxon>Marinobacterium</taxon>
    </lineage>
</organism>
<feature type="transmembrane region" description="Helical" evidence="10">
    <location>
        <begin position="112"/>
        <end position="135"/>
    </location>
</feature>
<evidence type="ECO:0000256" key="10">
    <source>
        <dbReference type="SAM" id="Phobius"/>
    </source>
</evidence>
<dbReference type="InterPro" id="IPR036291">
    <property type="entry name" value="NAD(P)-bd_dom_sf"/>
</dbReference>
<dbReference type="Gene3D" id="1.20.1530.20">
    <property type="match status" value="1"/>
</dbReference>
<dbReference type="InterPro" id="IPR036721">
    <property type="entry name" value="RCK_C_sf"/>
</dbReference>
<dbReference type="PANTHER" id="PTHR46157:SF4">
    <property type="entry name" value="K(+) EFFLUX ANTIPORTER 3, CHLOROPLASTIC"/>
    <property type="match status" value="1"/>
</dbReference>
<comment type="subcellular location">
    <subcellularLocation>
        <location evidence="1">Membrane</location>
        <topology evidence="1">Multi-pass membrane protein</topology>
    </subcellularLocation>
</comment>
<feature type="domain" description="RCK C-terminal" evidence="12">
    <location>
        <begin position="572"/>
        <end position="652"/>
    </location>
</feature>
<evidence type="ECO:0000256" key="1">
    <source>
        <dbReference type="ARBA" id="ARBA00004141"/>
    </source>
</evidence>
<keyword evidence="14" id="KW-1185">Reference proteome</keyword>
<evidence type="ECO:0000313" key="13">
    <source>
        <dbReference type="EMBL" id="UTW13949.1"/>
    </source>
</evidence>
<dbReference type="Gene3D" id="3.40.50.720">
    <property type="entry name" value="NAD(P)-binding Rossmann-like Domain"/>
    <property type="match status" value="1"/>
</dbReference>
<dbReference type="InterPro" id="IPR038770">
    <property type="entry name" value="Na+/solute_symporter_sf"/>
</dbReference>
<evidence type="ECO:0000259" key="11">
    <source>
        <dbReference type="PROSITE" id="PS51201"/>
    </source>
</evidence>
<feature type="domain" description="RCK N-terminal" evidence="11">
    <location>
        <begin position="409"/>
        <end position="526"/>
    </location>
</feature>
<feature type="transmembrane region" description="Helical" evidence="10">
    <location>
        <begin position="147"/>
        <end position="166"/>
    </location>
</feature>
<dbReference type="PROSITE" id="PS51201">
    <property type="entry name" value="RCK_N"/>
    <property type="match status" value="1"/>
</dbReference>
<reference evidence="13" key="1">
    <citation type="submission" date="2021-04" db="EMBL/GenBank/DDBJ databases">
        <title>Oceanospirillales bacteria with DddD are important DMSP degraders in coastal seawater.</title>
        <authorList>
            <person name="Liu J."/>
        </authorList>
    </citation>
    <scope>NUCLEOTIDE SEQUENCE</scope>
    <source>
        <strain evidence="13">D13-1</strain>
    </source>
</reference>
<evidence type="ECO:0000256" key="7">
    <source>
        <dbReference type="ARBA" id="ARBA00022989"/>
    </source>
</evidence>
<feature type="transmembrane region" description="Helical" evidence="10">
    <location>
        <begin position="31"/>
        <end position="49"/>
    </location>
</feature>
<dbReference type="SUPFAM" id="SSF51735">
    <property type="entry name" value="NAD(P)-binding Rossmann-fold domains"/>
    <property type="match status" value="1"/>
</dbReference>
<keyword evidence="3" id="KW-0050">Antiport</keyword>
<dbReference type="InterPro" id="IPR006037">
    <property type="entry name" value="RCK_C"/>
</dbReference>
<dbReference type="PROSITE" id="PS51202">
    <property type="entry name" value="RCK_C"/>
    <property type="match status" value="1"/>
</dbReference>
<dbReference type="EMBL" id="CP073347">
    <property type="protein sequence ID" value="UTW13949.1"/>
    <property type="molecule type" value="Genomic_DNA"/>
</dbReference>
<evidence type="ECO:0000256" key="2">
    <source>
        <dbReference type="ARBA" id="ARBA00022448"/>
    </source>
</evidence>
<protein>
    <submittedName>
        <fullName evidence="13">Cation:proton antiporter</fullName>
    </submittedName>
</protein>
<gene>
    <name evidence="13" type="ORF">KDW95_10065</name>
</gene>
<dbReference type="Gene3D" id="3.30.70.1450">
    <property type="entry name" value="Regulator of K+ conductance, C-terminal domain"/>
    <property type="match status" value="1"/>
</dbReference>
<dbReference type="InterPro" id="IPR003148">
    <property type="entry name" value="RCK_N"/>
</dbReference>
<feature type="transmembrane region" description="Helical" evidence="10">
    <location>
        <begin position="6"/>
        <end position="24"/>
    </location>
</feature>
<evidence type="ECO:0000256" key="4">
    <source>
        <dbReference type="ARBA" id="ARBA00022538"/>
    </source>
</evidence>
<feature type="transmembrane region" description="Helical" evidence="10">
    <location>
        <begin position="295"/>
        <end position="318"/>
    </location>
</feature>
<evidence type="ECO:0000256" key="8">
    <source>
        <dbReference type="ARBA" id="ARBA00023065"/>
    </source>
</evidence>
<dbReference type="InterPro" id="IPR006153">
    <property type="entry name" value="Cation/H_exchanger_TM"/>
</dbReference>
<keyword evidence="2" id="KW-0813">Transport</keyword>
<feature type="transmembrane region" description="Helical" evidence="10">
    <location>
        <begin position="86"/>
        <end position="106"/>
    </location>
</feature>
<name>A0ABY5HPQ3_9GAMM</name>
<keyword evidence="7 10" id="KW-1133">Transmembrane helix</keyword>
<feature type="transmembrane region" description="Helical" evidence="10">
    <location>
        <begin position="271"/>
        <end position="289"/>
    </location>
</feature>
<dbReference type="Proteomes" id="UP001058461">
    <property type="component" value="Chromosome"/>
</dbReference>
<dbReference type="Pfam" id="PF00999">
    <property type="entry name" value="Na_H_Exchanger"/>
    <property type="match status" value="1"/>
</dbReference>
<feature type="transmembrane region" description="Helical" evidence="10">
    <location>
        <begin position="55"/>
        <end position="74"/>
    </location>
</feature>
<accession>A0ABY5HPQ3</accession>
<proteinExistence type="predicted"/>
<evidence type="ECO:0000259" key="12">
    <source>
        <dbReference type="PROSITE" id="PS51202"/>
    </source>
</evidence>
<evidence type="ECO:0000256" key="3">
    <source>
        <dbReference type="ARBA" id="ARBA00022449"/>
    </source>
</evidence>
<feature type="transmembrane region" description="Helical" evidence="10">
    <location>
        <begin position="241"/>
        <end position="259"/>
    </location>
</feature>
<evidence type="ECO:0000256" key="6">
    <source>
        <dbReference type="ARBA" id="ARBA00022958"/>
    </source>
</evidence>
<dbReference type="SUPFAM" id="SSF116726">
    <property type="entry name" value="TrkA C-terminal domain-like"/>
    <property type="match status" value="1"/>
</dbReference>
<keyword evidence="6" id="KW-0630">Potassium</keyword>
<feature type="transmembrane region" description="Helical" evidence="10">
    <location>
        <begin position="178"/>
        <end position="198"/>
    </location>
</feature>
<evidence type="ECO:0000313" key="14">
    <source>
        <dbReference type="Proteomes" id="UP001058461"/>
    </source>
</evidence>
<keyword evidence="9 10" id="KW-0472">Membrane</keyword>
<keyword evidence="8" id="KW-0406">Ion transport</keyword>
<evidence type="ECO:0000256" key="5">
    <source>
        <dbReference type="ARBA" id="ARBA00022692"/>
    </source>
</evidence>
<evidence type="ECO:0000256" key="9">
    <source>
        <dbReference type="ARBA" id="ARBA00023136"/>
    </source>
</evidence>